<dbReference type="GO" id="GO:0008483">
    <property type="term" value="F:transaminase activity"/>
    <property type="evidence" value="ECO:0007669"/>
    <property type="project" value="UniProtKB-KW"/>
</dbReference>
<dbReference type="RefSeq" id="WP_205121201.1">
    <property type="nucleotide sequence ID" value="NZ_JAFBCM010000001.1"/>
</dbReference>
<dbReference type="PANTHER" id="PTHR30244:SF36">
    <property type="entry name" value="3-OXO-GLUCOSE-6-PHOSPHATE:GLUTAMATE AMINOTRANSFERASE"/>
    <property type="match status" value="1"/>
</dbReference>
<evidence type="ECO:0000313" key="5">
    <source>
        <dbReference type="Proteomes" id="UP001595699"/>
    </source>
</evidence>
<comment type="caution">
    <text evidence="4">The sequence shown here is derived from an EMBL/GenBank/DDBJ whole genome shotgun (WGS) entry which is preliminary data.</text>
</comment>
<dbReference type="InterPro" id="IPR000653">
    <property type="entry name" value="DegT/StrS_aminotransferase"/>
</dbReference>
<dbReference type="InterPro" id="IPR015421">
    <property type="entry name" value="PyrdxlP-dep_Trfase_major"/>
</dbReference>
<keyword evidence="1 3" id="KW-0663">Pyridoxal phosphate</keyword>
<dbReference type="CDD" id="cd00616">
    <property type="entry name" value="AHBA_syn"/>
    <property type="match status" value="1"/>
</dbReference>
<keyword evidence="4" id="KW-0808">Transferase</keyword>
<keyword evidence="4" id="KW-0032">Aminotransferase</keyword>
<keyword evidence="5" id="KW-1185">Reference proteome</keyword>
<dbReference type="PIRSF" id="PIRSF000390">
    <property type="entry name" value="PLP_StrS"/>
    <property type="match status" value="1"/>
</dbReference>
<dbReference type="Gene3D" id="3.90.1150.10">
    <property type="entry name" value="Aspartate Aminotransferase, domain 1"/>
    <property type="match status" value="1"/>
</dbReference>
<dbReference type="InterPro" id="IPR015422">
    <property type="entry name" value="PyrdxlP-dep_Trfase_small"/>
</dbReference>
<protein>
    <submittedName>
        <fullName evidence="4">DegT/DnrJ/EryC1/StrS family aminotransferase</fullName>
    </submittedName>
</protein>
<name>A0ABV7YLB9_9ACTN</name>
<sequence length="371" mass="40812">MTEEIPLMDPGPQLAEIEDEVRQGWDRVLKSGRFILGDEVAAFEEEFACYCGVRYCVTVNSGSDALEFALRAVGVAVGDRVVVPANSFFASASAVVRAGATPVFVDVDEQTALADPKQVASRVEQGARAILPVHLYGQTWPLDELRPYLRERDVLMVEDAAQAQGASRFGMRAGSVGQVAATSFHVSKNLGALGDGGAVLTSSAEIASQVRSLRNHGSREKYVHDVIGTNSRLDEIQAVVLRAKLRRLDCWNDERRRLAARYDELLEIDGVGRPYVLPGNVPVWHLYVVRVRHRDDVLARLRNRGVQAGVHYPIPIHLQKPFNESMSRAGQYPVSERLAGEVLSLPLFPGMSAEQQERIVAELRSSIAAFE</sequence>
<dbReference type="Pfam" id="PF01041">
    <property type="entry name" value="DegT_DnrJ_EryC1"/>
    <property type="match status" value="1"/>
</dbReference>
<proteinExistence type="inferred from homology"/>
<accession>A0ABV7YLB9</accession>
<dbReference type="Proteomes" id="UP001595699">
    <property type="component" value="Unassembled WGS sequence"/>
</dbReference>
<evidence type="ECO:0000313" key="4">
    <source>
        <dbReference type="EMBL" id="MFC3765417.1"/>
    </source>
</evidence>
<dbReference type="SUPFAM" id="SSF53383">
    <property type="entry name" value="PLP-dependent transferases"/>
    <property type="match status" value="1"/>
</dbReference>
<gene>
    <name evidence="4" type="ORF">ACFOUW_31610</name>
</gene>
<dbReference type="Gene3D" id="3.40.640.10">
    <property type="entry name" value="Type I PLP-dependent aspartate aminotransferase-like (Major domain)"/>
    <property type="match status" value="1"/>
</dbReference>
<dbReference type="InterPro" id="IPR015424">
    <property type="entry name" value="PyrdxlP-dep_Trfase"/>
</dbReference>
<evidence type="ECO:0000256" key="1">
    <source>
        <dbReference type="ARBA" id="ARBA00022898"/>
    </source>
</evidence>
<reference evidence="5" key="1">
    <citation type="journal article" date="2019" name="Int. J. Syst. Evol. Microbiol.">
        <title>The Global Catalogue of Microorganisms (GCM) 10K type strain sequencing project: providing services to taxonomists for standard genome sequencing and annotation.</title>
        <authorList>
            <consortium name="The Broad Institute Genomics Platform"/>
            <consortium name="The Broad Institute Genome Sequencing Center for Infectious Disease"/>
            <person name="Wu L."/>
            <person name="Ma J."/>
        </authorList>
    </citation>
    <scope>NUCLEOTIDE SEQUENCE [LARGE SCALE GENOMIC DNA]</scope>
    <source>
        <strain evidence="5">CGMCC 4.7241</strain>
    </source>
</reference>
<organism evidence="4 5">
    <name type="scientific">Tenggerimyces flavus</name>
    <dbReference type="NCBI Taxonomy" id="1708749"/>
    <lineage>
        <taxon>Bacteria</taxon>
        <taxon>Bacillati</taxon>
        <taxon>Actinomycetota</taxon>
        <taxon>Actinomycetes</taxon>
        <taxon>Propionibacteriales</taxon>
        <taxon>Nocardioidaceae</taxon>
        <taxon>Tenggerimyces</taxon>
    </lineage>
</organism>
<comment type="similarity">
    <text evidence="2 3">Belongs to the DegT/DnrJ/EryC1 family.</text>
</comment>
<dbReference type="PANTHER" id="PTHR30244">
    <property type="entry name" value="TRANSAMINASE"/>
    <property type="match status" value="1"/>
</dbReference>
<evidence type="ECO:0000256" key="3">
    <source>
        <dbReference type="RuleBase" id="RU004508"/>
    </source>
</evidence>
<dbReference type="EMBL" id="JBHRZH010000037">
    <property type="protein sequence ID" value="MFC3765417.1"/>
    <property type="molecule type" value="Genomic_DNA"/>
</dbReference>
<evidence type="ECO:0000256" key="2">
    <source>
        <dbReference type="ARBA" id="ARBA00037999"/>
    </source>
</evidence>